<keyword evidence="4" id="KW-0067">ATP-binding</keyword>
<dbReference type="InterPro" id="IPR006204">
    <property type="entry name" value="GHMP_kinase_N_dom"/>
</dbReference>
<dbReference type="GO" id="GO:0050201">
    <property type="term" value="F:fucokinase activity"/>
    <property type="evidence" value="ECO:0007669"/>
    <property type="project" value="TreeGrafter"/>
</dbReference>
<evidence type="ECO:0000259" key="6">
    <source>
        <dbReference type="Pfam" id="PF00288"/>
    </source>
</evidence>
<feature type="domain" description="GHMP kinase N-terminal" evidence="6">
    <location>
        <begin position="849"/>
        <end position="922"/>
    </location>
</feature>
<dbReference type="Proteomes" id="UP000682733">
    <property type="component" value="Unassembled WGS sequence"/>
</dbReference>
<dbReference type="Pfam" id="PF07959">
    <property type="entry name" value="Fucose_pyrophosphorylase"/>
    <property type="match status" value="1"/>
</dbReference>
<dbReference type="InterPro" id="IPR012887">
    <property type="entry name" value="GDP_fucose_pyrophosphorylase"/>
</dbReference>
<dbReference type="PANTHER" id="PTHR32463">
    <property type="entry name" value="L-FUCOSE KINASE"/>
    <property type="match status" value="1"/>
</dbReference>
<dbReference type="InterPro" id="IPR013750">
    <property type="entry name" value="GHMP_kinase_C_dom"/>
</dbReference>
<dbReference type="SUPFAM" id="SSF54211">
    <property type="entry name" value="Ribosomal protein S5 domain 2-like"/>
    <property type="match status" value="1"/>
</dbReference>
<dbReference type="EMBL" id="CAJOBC010002173">
    <property type="protein sequence ID" value="CAF3719585.1"/>
    <property type="molecule type" value="Genomic_DNA"/>
</dbReference>
<evidence type="ECO:0000313" key="10">
    <source>
        <dbReference type="EMBL" id="CAF0943309.1"/>
    </source>
</evidence>
<evidence type="ECO:0000313" key="12">
    <source>
        <dbReference type="EMBL" id="CAF3719585.1"/>
    </source>
</evidence>
<name>A0A814CK58_9BILA</name>
<evidence type="ECO:0000313" key="13">
    <source>
        <dbReference type="Proteomes" id="UP000663829"/>
    </source>
</evidence>
<dbReference type="InterPro" id="IPR020568">
    <property type="entry name" value="Ribosomal_Su5_D2-typ_SF"/>
</dbReference>
<accession>A0A814CK58</accession>
<dbReference type="Pfam" id="PF08544">
    <property type="entry name" value="GHMP_kinases_C"/>
    <property type="match status" value="1"/>
</dbReference>
<dbReference type="GO" id="GO:0005524">
    <property type="term" value="F:ATP binding"/>
    <property type="evidence" value="ECO:0007669"/>
    <property type="project" value="UniProtKB-KW"/>
</dbReference>
<dbReference type="AlphaFoldDB" id="A0A814CK58"/>
<keyword evidence="13" id="KW-1185">Reference proteome</keyword>
<dbReference type="Proteomes" id="UP000677228">
    <property type="component" value="Unassembled WGS sequence"/>
</dbReference>
<dbReference type="PRINTS" id="PR00959">
    <property type="entry name" value="MEVGALKINASE"/>
</dbReference>
<keyword evidence="2" id="KW-0547">Nucleotide-binding</keyword>
<comment type="similarity">
    <text evidence="5">Belongs to the GHMP kinase family.</text>
</comment>
<keyword evidence="3" id="KW-0418">Kinase</keyword>
<dbReference type="InterPro" id="IPR036554">
    <property type="entry name" value="GHMP_kinase_C_sf"/>
</dbReference>
<protein>
    <recommendedName>
        <fullName evidence="14">Fucokinase</fullName>
    </recommendedName>
</protein>
<sequence length="1106" mass="125289">MFTPTTCLSCNHLNNYDNLKLVKTELDNNQANQFELEKTQESYWTVIVITSTSRESSYAFYSVLRQRQRYGLINKNTTILTVDDSAEKLGSGGATLNALLRAAEQLSAKAGYSMVNSNVLQQAKILILHTGRTFPYDSCHRLMATLPIRFSSNCPWLWTNLDLLLHDFNSMVVENETFYDQKIPGDSDIHAFATMENVDYASKHGTYKLNNNNIITDILYRAPIAELNKIAVDNKVPIVSSIVYFSPNFGEKLLGFHSMPPLDGCTYEGLDSGSKPNQLSLYFDFLMAACSDVTYDRYLAFNHQNEDQNKQSKAFLWTQLNEKTKLTCGILPESSFCYIESDWLEYKQNLFENIHSKRSDIEWNQITHSLIQTNCLTSKNSIIINSIVQKKSVFDQNVVIQDSIIGNNIHIGENCFIKGVDLSQEPSRIFIPSNIILQRTILSLKTGNTSSSHLDVYTILGTIDNVDRSFRHEQFTILNMSWTTFSQQTKINESDLWPDIYTNSPDKCTLFNAKLYPIFNFALELTLTQSLLWLCQGQSGGFIQQWKSSMRLSLEEILNYTNIRQELQRRRDLYHIILREKIIEILLDKINNQSYLPLLKQTIFDGYSHQLLKTLDTACLEYSKNIKILSKLFSAIANALAYMAGENAGLRSGPYLNKDWLHALVLLENQHNLQAVQHLIRQRHLWLDRPDLLIRAARHYDGATQTLIKQAVLTCRQRCNNVIKSIDDKKLIREVLVECSARLDLSGGWTDTPPVCYEHGGHVVNVGILLNNKRPVGARALLDHTNQFVTFVLKGNEFGETEDKRYILKSLTDFQDYNQPHIPCALLKTCCIFTGIIDLTTDETFEQQLKKHFLATNGLILEAWSNIPYGSGLGTSSILAGAILLALWHLLGVDLVTNDMIIHGVLVVEQMMTTGGGWQDQLGGLLPGFKLGMSRPQLPLHVEWKELQVSNETMNRFDERLILLYTGQTRLARNLLQCVLRNWYSGSITMKNLFDDLEKNAMVASEAIERGDITQVGQCMSIYWKQKLMVAPGAEPETCRRLIDLLTPYISGCTLAGAGGGGFLTALAKTSEDALKCKELIQNANIPHVSYFEAKIDRVGPNIKIN</sequence>
<dbReference type="PANTHER" id="PTHR32463:SF0">
    <property type="entry name" value="L-FUCOSE KINASE"/>
    <property type="match status" value="1"/>
</dbReference>
<dbReference type="EMBL" id="CAJNOQ010002173">
    <property type="protein sequence ID" value="CAF0943309.1"/>
    <property type="molecule type" value="Genomic_DNA"/>
</dbReference>
<evidence type="ECO:0000256" key="4">
    <source>
        <dbReference type="ARBA" id="ARBA00022840"/>
    </source>
</evidence>
<evidence type="ECO:0000256" key="2">
    <source>
        <dbReference type="ARBA" id="ARBA00022741"/>
    </source>
</evidence>
<evidence type="ECO:0000256" key="1">
    <source>
        <dbReference type="ARBA" id="ARBA00022679"/>
    </source>
</evidence>
<dbReference type="GO" id="GO:0042352">
    <property type="term" value="P:GDP-L-fucose salvage"/>
    <property type="evidence" value="ECO:0007669"/>
    <property type="project" value="TreeGrafter"/>
</dbReference>
<dbReference type="Gene3D" id="3.30.230.120">
    <property type="match status" value="1"/>
</dbReference>
<evidence type="ECO:0000256" key="5">
    <source>
        <dbReference type="ARBA" id="ARBA00038121"/>
    </source>
</evidence>
<evidence type="ECO:0000259" key="7">
    <source>
        <dbReference type="Pfam" id="PF07959"/>
    </source>
</evidence>
<evidence type="ECO:0000256" key="3">
    <source>
        <dbReference type="ARBA" id="ARBA00022777"/>
    </source>
</evidence>
<gene>
    <name evidence="10" type="ORF">GPM918_LOCUS10830</name>
    <name evidence="9" type="ORF">OVA965_LOCUS9683</name>
    <name evidence="12" type="ORF">SRO942_LOCUS10831</name>
    <name evidence="11" type="ORF">TMI583_LOCUS9679</name>
</gene>
<dbReference type="SUPFAM" id="SSF55060">
    <property type="entry name" value="GHMP Kinase, C-terminal domain"/>
    <property type="match status" value="1"/>
</dbReference>
<reference evidence="10" key="1">
    <citation type="submission" date="2021-02" db="EMBL/GenBank/DDBJ databases">
        <authorList>
            <person name="Nowell W R."/>
        </authorList>
    </citation>
    <scope>NUCLEOTIDE SEQUENCE</scope>
</reference>
<evidence type="ECO:0000313" key="11">
    <source>
        <dbReference type="EMBL" id="CAF3682718.1"/>
    </source>
</evidence>
<feature type="domain" description="GDP-fucose pyrophosphorylase" evidence="7">
    <location>
        <begin position="118"/>
        <end position="520"/>
    </location>
</feature>
<keyword evidence="1" id="KW-0808">Transferase</keyword>
<evidence type="ECO:0000259" key="8">
    <source>
        <dbReference type="Pfam" id="PF08544"/>
    </source>
</evidence>
<dbReference type="EMBL" id="CAJNOK010003464">
    <property type="protein sequence ID" value="CAF0902210.1"/>
    <property type="molecule type" value="Genomic_DNA"/>
</dbReference>
<dbReference type="OrthoDB" id="271303at2759"/>
<evidence type="ECO:0000313" key="9">
    <source>
        <dbReference type="EMBL" id="CAF0902210.1"/>
    </source>
</evidence>
<dbReference type="Gene3D" id="2.160.10.10">
    <property type="entry name" value="Hexapeptide repeat proteins"/>
    <property type="match status" value="1"/>
</dbReference>
<dbReference type="Proteomes" id="UP000663829">
    <property type="component" value="Unassembled WGS sequence"/>
</dbReference>
<organism evidence="10 13">
    <name type="scientific">Didymodactylos carnosus</name>
    <dbReference type="NCBI Taxonomy" id="1234261"/>
    <lineage>
        <taxon>Eukaryota</taxon>
        <taxon>Metazoa</taxon>
        <taxon>Spiralia</taxon>
        <taxon>Gnathifera</taxon>
        <taxon>Rotifera</taxon>
        <taxon>Eurotatoria</taxon>
        <taxon>Bdelloidea</taxon>
        <taxon>Philodinida</taxon>
        <taxon>Philodinidae</taxon>
        <taxon>Didymodactylos</taxon>
    </lineage>
</organism>
<dbReference type="EMBL" id="CAJOBA010003465">
    <property type="protein sequence ID" value="CAF3682718.1"/>
    <property type="molecule type" value="Genomic_DNA"/>
</dbReference>
<evidence type="ECO:0008006" key="14">
    <source>
        <dbReference type="Google" id="ProtNLM"/>
    </source>
</evidence>
<dbReference type="SUPFAM" id="SSF51161">
    <property type="entry name" value="Trimeric LpxA-like enzymes"/>
    <property type="match status" value="1"/>
</dbReference>
<proteinExistence type="inferred from homology"/>
<dbReference type="InterPro" id="IPR011004">
    <property type="entry name" value="Trimer_LpxA-like_sf"/>
</dbReference>
<dbReference type="Pfam" id="PF00288">
    <property type="entry name" value="GHMP_kinases_N"/>
    <property type="match status" value="1"/>
</dbReference>
<feature type="domain" description="GHMP kinase C-terminal" evidence="8">
    <location>
        <begin position="1006"/>
        <end position="1077"/>
    </location>
</feature>
<dbReference type="InterPro" id="IPR052203">
    <property type="entry name" value="GHMP_Kinase-Related"/>
</dbReference>
<comment type="caution">
    <text evidence="10">The sequence shown here is derived from an EMBL/GenBank/DDBJ whole genome shotgun (WGS) entry which is preliminary data.</text>
</comment>
<dbReference type="Proteomes" id="UP000681722">
    <property type="component" value="Unassembled WGS sequence"/>
</dbReference>